<name>A0A3A2ZTH8_9EURO</name>
<gene>
    <name evidence="2" type="ORF">PHISCL_01169</name>
</gene>
<sequence length="257" mass="28531">MSARVFLIRHGETDWSLGNKHCSFTDIPLSKQGESQTDYTREWDVGEGRLIDPKNVTRIYCSQRTRARRTTELLRLGVHYHQHYHERGEDSTKTAAMPQQTGELAESTIQVTPCLNEWNYGDYEGLTLGDIARIREQTGEGPGSQWNIWTDGCPNGESPEQVSNRVDELICEIRGVMESTAASWPGGQVVAHAAGEPRDVVCIGHGHILAAMALRWVGAPLHMGVRLLMEPAGVAVLGFEHDDLKQPAVLLGRRPGR</sequence>
<protein>
    <submittedName>
        <fullName evidence="2">Phosphoglycerate mutase family protein</fullName>
    </submittedName>
</protein>
<dbReference type="CDD" id="cd07067">
    <property type="entry name" value="HP_PGM_like"/>
    <property type="match status" value="1"/>
</dbReference>
<reference evidence="3" key="1">
    <citation type="submission" date="2017-02" db="EMBL/GenBank/DDBJ databases">
        <authorList>
            <person name="Tafer H."/>
            <person name="Lopandic K."/>
        </authorList>
    </citation>
    <scope>NUCLEOTIDE SEQUENCE [LARGE SCALE GENOMIC DNA]</scope>
    <source>
        <strain evidence="3">CBS 366.77</strain>
    </source>
</reference>
<proteinExistence type="predicted"/>
<dbReference type="OrthoDB" id="4818801at2759"/>
<dbReference type="PANTHER" id="PTHR48100">
    <property type="entry name" value="BROAD-SPECIFICITY PHOSPHATASE YOR283W-RELATED"/>
    <property type="match status" value="1"/>
</dbReference>
<dbReference type="AlphaFoldDB" id="A0A3A2ZTH8"/>
<dbReference type="InterPro" id="IPR050275">
    <property type="entry name" value="PGM_Phosphatase"/>
</dbReference>
<evidence type="ECO:0000256" key="1">
    <source>
        <dbReference type="PIRSR" id="PIRSR613078-2"/>
    </source>
</evidence>
<dbReference type="Proteomes" id="UP000266188">
    <property type="component" value="Unassembled WGS sequence"/>
</dbReference>
<dbReference type="Pfam" id="PF00300">
    <property type="entry name" value="His_Phos_1"/>
    <property type="match status" value="2"/>
</dbReference>
<dbReference type="SMART" id="SM00855">
    <property type="entry name" value="PGAM"/>
    <property type="match status" value="1"/>
</dbReference>
<evidence type="ECO:0000313" key="2">
    <source>
        <dbReference type="EMBL" id="RJE26459.1"/>
    </source>
</evidence>
<dbReference type="PANTHER" id="PTHR48100:SF15">
    <property type="entry name" value="SEDOHEPTULOSE 1,7-BISPHOSPHATASE"/>
    <property type="match status" value="1"/>
</dbReference>
<comment type="caution">
    <text evidence="2">The sequence shown here is derived from an EMBL/GenBank/DDBJ whole genome shotgun (WGS) entry which is preliminary data.</text>
</comment>
<dbReference type="InterPro" id="IPR029033">
    <property type="entry name" value="His_PPase_superfam"/>
</dbReference>
<keyword evidence="3" id="KW-1185">Reference proteome</keyword>
<dbReference type="STRING" id="2070753.A0A3A2ZTH8"/>
<dbReference type="EMBL" id="MVGC01000021">
    <property type="protein sequence ID" value="RJE26459.1"/>
    <property type="molecule type" value="Genomic_DNA"/>
</dbReference>
<dbReference type="GO" id="GO:0050278">
    <property type="term" value="F:sedoheptulose-bisphosphatase activity"/>
    <property type="evidence" value="ECO:0007669"/>
    <property type="project" value="TreeGrafter"/>
</dbReference>
<accession>A0A3A2ZTH8</accession>
<evidence type="ECO:0000313" key="3">
    <source>
        <dbReference type="Proteomes" id="UP000266188"/>
    </source>
</evidence>
<feature type="binding site" evidence="1">
    <location>
        <position position="66"/>
    </location>
    <ligand>
        <name>substrate</name>
    </ligand>
</feature>
<dbReference type="SUPFAM" id="SSF53254">
    <property type="entry name" value="Phosphoglycerate mutase-like"/>
    <property type="match status" value="1"/>
</dbReference>
<dbReference type="InterPro" id="IPR013078">
    <property type="entry name" value="His_Pase_superF_clade-1"/>
</dbReference>
<dbReference type="GO" id="GO:0046390">
    <property type="term" value="P:ribose phosphate biosynthetic process"/>
    <property type="evidence" value="ECO:0007669"/>
    <property type="project" value="TreeGrafter"/>
</dbReference>
<organism evidence="2 3">
    <name type="scientific">Aspergillus sclerotialis</name>
    <dbReference type="NCBI Taxonomy" id="2070753"/>
    <lineage>
        <taxon>Eukaryota</taxon>
        <taxon>Fungi</taxon>
        <taxon>Dikarya</taxon>
        <taxon>Ascomycota</taxon>
        <taxon>Pezizomycotina</taxon>
        <taxon>Eurotiomycetes</taxon>
        <taxon>Eurotiomycetidae</taxon>
        <taxon>Eurotiales</taxon>
        <taxon>Aspergillaceae</taxon>
        <taxon>Aspergillus</taxon>
        <taxon>Aspergillus subgen. Polypaecilum</taxon>
    </lineage>
</organism>
<dbReference type="Gene3D" id="3.40.50.1240">
    <property type="entry name" value="Phosphoglycerate mutase-like"/>
    <property type="match status" value="1"/>
</dbReference>